<name>A0A0K2ZKP2_9XANT</name>
<sequence>MKWSYRLGGWWWLGLAVSACPAKALAQVPDGYDAAVVRCESRDMSWVHCPMPTEQGVELVRQLSDNDCIRGSEWGSDSTGVWVTLGCRAEFRSNPPEPSRNAMRRVLRCESDGRLESCSVMLRGAPVRLMRQLSSVPCREERSWGVRRNEIWVSRGCRGEFEIGASDGSGFPVGARPVLCESKGRSLRRCGVSVHNGVQLRRQLSGTACVQDDSWGWDRDGIWVDKGCRAEFSVN</sequence>
<dbReference type="Proteomes" id="UP000045978">
    <property type="component" value="Unassembled WGS sequence"/>
</dbReference>
<gene>
    <name evidence="2" type="ORF">XTPLMG730_1148</name>
</gene>
<reference evidence="2 3" key="1">
    <citation type="submission" date="2015-07" db="EMBL/GenBank/DDBJ databases">
        <authorList>
            <person name="Noorani M."/>
        </authorList>
    </citation>
    <scope>NUCLEOTIDE SEQUENCE [LARGE SCALE GENOMIC DNA]</scope>
    <source>
        <strain evidence="2">LMG730</strain>
    </source>
</reference>
<feature type="chain" id="PRO_5005492678" evidence="1">
    <location>
        <begin position="27"/>
        <end position="235"/>
    </location>
</feature>
<dbReference type="PROSITE" id="PS51257">
    <property type="entry name" value="PROKAR_LIPOPROTEIN"/>
    <property type="match status" value="1"/>
</dbReference>
<protein>
    <submittedName>
        <fullName evidence="2">Protein</fullName>
    </submittedName>
</protein>
<dbReference type="Pfam" id="PF11218">
    <property type="entry name" value="DUF3011"/>
    <property type="match status" value="1"/>
</dbReference>
<dbReference type="RefSeq" id="WP_053837561.1">
    <property type="nucleotide sequence ID" value="NZ_CP076251.1"/>
</dbReference>
<keyword evidence="1" id="KW-0732">Signal</keyword>
<evidence type="ECO:0000313" key="3">
    <source>
        <dbReference type="Proteomes" id="UP000045978"/>
    </source>
</evidence>
<dbReference type="EMBL" id="CXOJ01000018">
    <property type="protein sequence ID" value="CTP85487.1"/>
    <property type="molecule type" value="Genomic_DNA"/>
</dbReference>
<organism evidence="2 3">
    <name type="scientific">Xanthomonas graminis pv. phlei</name>
    <dbReference type="NCBI Taxonomy" id="487906"/>
    <lineage>
        <taxon>Bacteria</taxon>
        <taxon>Pseudomonadati</taxon>
        <taxon>Pseudomonadota</taxon>
        <taxon>Gammaproteobacteria</taxon>
        <taxon>Lysobacterales</taxon>
        <taxon>Lysobacteraceae</taxon>
        <taxon>Xanthomonas</taxon>
        <taxon>Xanthomonas translucens group</taxon>
        <taxon>Xanthomonas graminis</taxon>
    </lineage>
</organism>
<accession>A0A0K2ZKP2</accession>
<feature type="signal peptide" evidence="1">
    <location>
        <begin position="1"/>
        <end position="26"/>
    </location>
</feature>
<evidence type="ECO:0000256" key="1">
    <source>
        <dbReference type="SAM" id="SignalP"/>
    </source>
</evidence>
<evidence type="ECO:0000313" key="2">
    <source>
        <dbReference type="EMBL" id="CTP85487.1"/>
    </source>
</evidence>
<dbReference type="InterPro" id="IPR021381">
    <property type="entry name" value="DUF3011"/>
</dbReference>
<dbReference type="AlphaFoldDB" id="A0A0K2ZKP2"/>
<proteinExistence type="predicted"/>